<keyword evidence="1" id="KW-0238">DNA-binding</keyword>
<dbReference type="OrthoDB" id="1919336at2759"/>
<dbReference type="Gene3D" id="1.10.30.10">
    <property type="entry name" value="High mobility group box domain"/>
    <property type="match status" value="1"/>
</dbReference>
<dbReference type="Proteomes" id="UP000717328">
    <property type="component" value="Unassembled WGS sequence"/>
</dbReference>
<protein>
    <recommendedName>
        <fullName evidence="3">HMG box domain-containing protein</fullName>
    </recommendedName>
</protein>
<feature type="region of interest" description="Disordered" evidence="2">
    <location>
        <begin position="26"/>
        <end position="73"/>
    </location>
</feature>
<reference evidence="4" key="2">
    <citation type="submission" date="2021-10" db="EMBL/GenBank/DDBJ databases">
        <title>Phylogenomics reveals ancestral predisposition of the termite-cultivated fungus Termitomyces towards a domesticated lifestyle.</title>
        <authorList>
            <person name="Auxier B."/>
            <person name="Grum-Grzhimaylo A."/>
            <person name="Cardenas M.E."/>
            <person name="Lodge J.D."/>
            <person name="Laessoe T."/>
            <person name="Pedersen O."/>
            <person name="Smith M.E."/>
            <person name="Kuyper T.W."/>
            <person name="Franco-Molano E.A."/>
            <person name="Baroni T.J."/>
            <person name="Aanen D.K."/>
        </authorList>
    </citation>
    <scope>NUCLEOTIDE SEQUENCE</scope>
    <source>
        <strain evidence="4">D49</strain>
    </source>
</reference>
<accession>A0A9P7FXZ5</accession>
<dbReference type="Pfam" id="PF00505">
    <property type="entry name" value="HMG_box"/>
    <property type="match status" value="1"/>
</dbReference>
<dbReference type="GO" id="GO:0005634">
    <property type="term" value="C:nucleus"/>
    <property type="evidence" value="ECO:0007669"/>
    <property type="project" value="UniProtKB-UniRule"/>
</dbReference>
<dbReference type="GO" id="GO:0003677">
    <property type="term" value="F:DNA binding"/>
    <property type="evidence" value="ECO:0007669"/>
    <property type="project" value="UniProtKB-UniRule"/>
</dbReference>
<dbReference type="PROSITE" id="PS50118">
    <property type="entry name" value="HMG_BOX_2"/>
    <property type="match status" value="1"/>
</dbReference>
<reference evidence="4" key="1">
    <citation type="submission" date="2021-02" db="EMBL/GenBank/DDBJ databases">
        <authorList>
            <person name="Nieuwenhuis M."/>
            <person name="Van De Peppel L.J.J."/>
        </authorList>
    </citation>
    <scope>NUCLEOTIDE SEQUENCE</scope>
    <source>
        <strain evidence="4">D49</strain>
    </source>
</reference>
<dbReference type="SUPFAM" id="SSF47095">
    <property type="entry name" value="HMG-box"/>
    <property type="match status" value="2"/>
</dbReference>
<sequence>MLSLSMLALRTQPSVHALTRAFAATSLRPAATPKSPKTETKTAEKTKSKPTPTLKPKPKPEHRVRSKDIPRNGPGAFVHYMNTCYNIGLPTVDASNFKERTIEAAQAWRNLPQEEQQVCPPSALALLAFAARFCDEARALRDAARIKRREYLTALDPAVLREYNARRTARGKGRVIAHGAKRESRPANAYILFLMHYREQHATTLEGQSFTEVGRAVAEVWRGMSDIEKEPWVRRYQEARAKWYEAHPKPDSTADASA</sequence>
<dbReference type="CDD" id="cd00084">
    <property type="entry name" value="HMG-box_SF"/>
    <property type="match status" value="1"/>
</dbReference>
<dbReference type="PANTHER" id="PTHR47658:SF1">
    <property type="entry name" value="MEIOSIS INITIATOR PROTEIN"/>
    <property type="match status" value="1"/>
</dbReference>
<evidence type="ECO:0000313" key="5">
    <source>
        <dbReference type="Proteomes" id="UP000717328"/>
    </source>
</evidence>
<evidence type="ECO:0000256" key="1">
    <source>
        <dbReference type="PROSITE-ProRule" id="PRU00267"/>
    </source>
</evidence>
<keyword evidence="1" id="KW-0539">Nucleus</keyword>
<dbReference type="AlphaFoldDB" id="A0A9P7FXZ5"/>
<feature type="DNA-binding region" description="HMG box" evidence="1">
    <location>
        <begin position="183"/>
        <end position="251"/>
    </location>
</feature>
<evidence type="ECO:0000313" key="4">
    <source>
        <dbReference type="EMBL" id="KAG5637300.1"/>
    </source>
</evidence>
<feature type="compositionally biased region" description="Basic and acidic residues" evidence="2">
    <location>
        <begin position="36"/>
        <end position="47"/>
    </location>
</feature>
<organism evidence="4 5">
    <name type="scientific">Sphagnurus paluster</name>
    <dbReference type="NCBI Taxonomy" id="117069"/>
    <lineage>
        <taxon>Eukaryota</taxon>
        <taxon>Fungi</taxon>
        <taxon>Dikarya</taxon>
        <taxon>Basidiomycota</taxon>
        <taxon>Agaricomycotina</taxon>
        <taxon>Agaricomycetes</taxon>
        <taxon>Agaricomycetidae</taxon>
        <taxon>Agaricales</taxon>
        <taxon>Tricholomatineae</taxon>
        <taxon>Lyophyllaceae</taxon>
        <taxon>Sphagnurus</taxon>
    </lineage>
</organism>
<name>A0A9P7FXZ5_9AGAR</name>
<proteinExistence type="predicted"/>
<keyword evidence="5" id="KW-1185">Reference proteome</keyword>
<dbReference type="InterPro" id="IPR009071">
    <property type="entry name" value="HMG_box_dom"/>
</dbReference>
<dbReference type="EMBL" id="JABCKI010005841">
    <property type="protein sequence ID" value="KAG5637300.1"/>
    <property type="molecule type" value="Genomic_DNA"/>
</dbReference>
<comment type="caution">
    <text evidence="4">The sequence shown here is derived from an EMBL/GenBank/DDBJ whole genome shotgun (WGS) entry which is preliminary data.</text>
</comment>
<dbReference type="InterPro" id="IPR036910">
    <property type="entry name" value="HMG_box_dom_sf"/>
</dbReference>
<evidence type="ECO:0000256" key="2">
    <source>
        <dbReference type="SAM" id="MobiDB-lite"/>
    </source>
</evidence>
<dbReference type="PANTHER" id="PTHR47658">
    <property type="entry name" value="HIGH MOBILITY GROUP B PROTEIN 12-RELATED"/>
    <property type="match status" value="1"/>
</dbReference>
<gene>
    <name evidence="4" type="ORF">H0H81_005043</name>
</gene>
<feature type="domain" description="HMG box" evidence="3">
    <location>
        <begin position="183"/>
        <end position="251"/>
    </location>
</feature>
<feature type="compositionally biased region" description="Basic and acidic residues" evidence="2">
    <location>
        <begin position="58"/>
        <end position="70"/>
    </location>
</feature>
<evidence type="ECO:0000259" key="3">
    <source>
        <dbReference type="PROSITE" id="PS50118"/>
    </source>
</evidence>
<dbReference type="SMART" id="SM00398">
    <property type="entry name" value="HMG"/>
    <property type="match status" value="1"/>
</dbReference>